<dbReference type="KEGG" id="mbai:MB901379_03880"/>
<sequence length="146" mass="15524">MSEVQLDEFRRVVNWNLACGSIADLDLPVTGDDGGYPVVVALDSEPLHVLLGRLRAAGGFANLFVWSEKHVHLVSVIDNRCAIPEADDDLSSPPERPGANATVGMFLDYLAQCPRGVVLSLVSGDAARPAVARDARTVDFAIATPA</sequence>
<evidence type="ECO:0000313" key="1">
    <source>
        <dbReference type="EMBL" id="VDM90284.1"/>
    </source>
</evidence>
<dbReference type="OrthoDB" id="5020102at2"/>
<dbReference type="EMBL" id="LR130759">
    <property type="protein sequence ID" value="VDM90284.1"/>
    <property type="molecule type" value="Genomic_DNA"/>
</dbReference>
<accession>A0A3S4BYT9</accession>
<gene>
    <name evidence="1" type="ORF">MB901379_03880</name>
</gene>
<organism evidence="1 2">
    <name type="scientific">Mycobacterium basiliense</name>
    <dbReference type="NCBI Taxonomy" id="2094119"/>
    <lineage>
        <taxon>Bacteria</taxon>
        <taxon>Bacillati</taxon>
        <taxon>Actinomycetota</taxon>
        <taxon>Actinomycetes</taxon>
        <taxon>Mycobacteriales</taxon>
        <taxon>Mycobacteriaceae</taxon>
        <taxon>Mycobacterium</taxon>
    </lineage>
</organism>
<dbReference type="RefSeq" id="WP_158017990.1">
    <property type="nucleotide sequence ID" value="NZ_CBCSKE010000037.1"/>
</dbReference>
<name>A0A3S4BYT9_9MYCO</name>
<evidence type="ECO:0000313" key="2">
    <source>
        <dbReference type="Proteomes" id="UP000269998"/>
    </source>
</evidence>
<keyword evidence="2" id="KW-1185">Reference proteome</keyword>
<proteinExistence type="predicted"/>
<dbReference type="AlphaFoldDB" id="A0A3S4BYT9"/>
<reference evidence="2" key="1">
    <citation type="submission" date="2018-02" db="EMBL/GenBank/DDBJ databases">
        <authorList>
            <person name="Seth-Smith MB H."/>
            <person name="Seth-Smith H."/>
        </authorList>
    </citation>
    <scope>NUCLEOTIDE SEQUENCE [LARGE SCALE GENOMIC DNA]</scope>
</reference>
<dbReference type="Proteomes" id="UP000269998">
    <property type="component" value="Chromosome"/>
</dbReference>
<protein>
    <submittedName>
        <fullName evidence="1">Uncharacterized protein</fullName>
    </submittedName>
</protein>